<evidence type="ECO:0000313" key="3">
    <source>
        <dbReference type="Proteomes" id="UP000286415"/>
    </source>
</evidence>
<comment type="caution">
    <text evidence="2">The sequence shown here is derived from an EMBL/GenBank/DDBJ whole genome shotgun (WGS) entry which is preliminary data.</text>
</comment>
<gene>
    <name evidence="2" type="ORF">CSKR_100113</name>
</gene>
<name>A0A3R7H9A2_CLOSI</name>
<dbReference type="Proteomes" id="UP000286415">
    <property type="component" value="Unassembled WGS sequence"/>
</dbReference>
<dbReference type="EMBL" id="NIRI02000042">
    <property type="protein sequence ID" value="KAG5450637.1"/>
    <property type="molecule type" value="Genomic_DNA"/>
</dbReference>
<dbReference type="AlphaFoldDB" id="A0A3R7H9A2"/>
<feature type="compositionally biased region" description="Basic and acidic residues" evidence="1">
    <location>
        <begin position="86"/>
        <end position="104"/>
    </location>
</feature>
<organism evidence="2 3">
    <name type="scientific">Clonorchis sinensis</name>
    <name type="common">Chinese liver fluke</name>
    <dbReference type="NCBI Taxonomy" id="79923"/>
    <lineage>
        <taxon>Eukaryota</taxon>
        <taxon>Metazoa</taxon>
        <taxon>Spiralia</taxon>
        <taxon>Lophotrochozoa</taxon>
        <taxon>Platyhelminthes</taxon>
        <taxon>Trematoda</taxon>
        <taxon>Digenea</taxon>
        <taxon>Opisthorchiida</taxon>
        <taxon>Opisthorchiata</taxon>
        <taxon>Opisthorchiidae</taxon>
        <taxon>Clonorchis</taxon>
    </lineage>
</organism>
<reference evidence="2 3" key="1">
    <citation type="journal article" date="2018" name="Biotechnol. Adv.">
        <title>Improved genomic resources and new bioinformatic workflow for the carcinogenic parasite Clonorchis sinensis: Biotechnological implications.</title>
        <authorList>
            <person name="Wang D."/>
            <person name="Korhonen P.K."/>
            <person name="Gasser R.B."/>
            <person name="Young N.D."/>
        </authorList>
    </citation>
    <scope>NUCLEOTIDE SEQUENCE [LARGE SCALE GENOMIC DNA]</scope>
    <source>
        <strain evidence="2">Cs-k2</strain>
    </source>
</reference>
<evidence type="ECO:0000256" key="1">
    <source>
        <dbReference type="SAM" id="MobiDB-lite"/>
    </source>
</evidence>
<evidence type="ECO:0000313" key="2">
    <source>
        <dbReference type="EMBL" id="KAG5450637.1"/>
    </source>
</evidence>
<reference evidence="2 3" key="2">
    <citation type="journal article" date="2021" name="Genomics">
        <title>High-quality reference genome for Clonorchis sinensis.</title>
        <authorList>
            <person name="Young N.D."/>
            <person name="Stroehlein A.J."/>
            <person name="Kinkar L."/>
            <person name="Wang T."/>
            <person name="Sohn W.M."/>
            <person name="Chang B.C.H."/>
            <person name="Kaur P."/>
            <person name="Weisz D."/>
            <person name="Dudchenko O."/>
            <person name="Aiden E.L."/>
            <person name="Korhonen P.K."/>
            <person name="Gasser R.B."/>
        </authorList>
    </citation>
    <scope>NUCLEOTIDE SEQUENCE [LARGE SCALE GENOMIC DNA]</scope>
    <source>
        <strain evidence="2">Cs-k2</strain>
    </source>
</reference>
<protein>
    <submittedName>
        <fullName evidence="2">Uncharacterized protein</fullName>
    </submittedName>
</protein>
<dbReference type="InParanoid" id="A0A3R7H9A2"/>
<proteinExistence type="predicted"/>
<feature type="region of interest" description="Disordered" evidence="1">
    <location>
        <begin position="79"/>
        <end position="104"/>
    </location>
</feature>
<keyword evidence="3" id="KW-1185">Reference proteome</keyword>
<sequence>MVVPCHHCTDMHRFLDSPVTVVTVAAIGQAIRISMAGGSGLDEEIDTESGQCRVTEKFQAKGEPFSPSRALFLRQQMWKTRTRQATSHDHTAKQPKMSADKHVP</sequence>
<accession>A0A3R7H9A2</accession>